<name>A0A016VZ68_9BILA</name>
<reference evidence="3" key="1">
    <citation type="journal article" date="2015" name="Nat. Genet.">
        <title>The genome and transcriptome of the zoonotic hookworm Ancylostoma ceylanicum identify infection-specific gene families.</title>
        <authorList>
            <person name="Schwarz E.M."/>
            <person name="Hu Y."/>
            <person name="Antoshechkin I."/>
            <person name="Miller M.M."/>
            <person name="Sternberg P.W."/>
            <person name="Aroian R.V."/>
        </authorList>
    </citation>
    <scope>NUCLEOTIDE SEQUENCE</scope>
    <source>
        <strain evidence="3">HY135</strain>
    </source>
</reference>
<evidence type="ECO:0000256" key="1">
    <source>
        <dbReference type="SAM" id="MobiDB-lite"/>
    </source>
</evidence>
<evidence type="ECO:0000313" key="2">
    <source>
        <dbReference type="EMBL" id="EYC32601.1"/>
    </source>
</evidence>
<keyword evidence="3" id="KW-1185">Reference proteome</keyword>
<accession>A0A016VZ68</accession>
<dbReference type="AlphaFoldDB" id="A0A016VZ68"/>
<sequence length="97" mass="11118">MSGPCVGYGPEPSDCNPENEENYNHITRTISNLKKKNYHRLNNFHNISVAETHCVQFSNKYEDMSALHSDEFLAHSMAVSADETQRHRSRLSRPTPQ</sequence>
<protein>
    <submittedName>
        <fullName evidence="2">Uncharacterized protein</fullName>
    </submittedName>
</protein>
<comment type="caution">
    <text evidence="2">The sequence shown here is derived from an EMBL/GenBank/DDBJ whole genome shotgun (WGS) entry which is preliminary data.</text>
</comment>
<gene>
    <name evidence="2" type="primary">Acey_s0003.g1683</name>
    <name evidence="2" type="ORF">Y032_0003g1683</name>
</gene>
<feature type="region of interest" description="Disordered" evidence="1">
    <location>
        <begin position="1"/>
        <end position="20"/>
    </location>
</feature>
<organism evidence="2 3">
    <name type="scientific">Ancylostoma ceylanicum</name>
    <dbReference type="NCBI Taxonomy" id="53326"/>
    <lineage>
        <taxon>Eukaryota</taxon>
        <taxon>Metazoa</taxon>
        <taxon>Ecdysozoa</taxon>
        <taxon>Nematoda</taxon>
        <taxon>Chromadorea</taxon>
        <taxon>Rhabditida</taxon>
        <taxon>Rhabditina</taxon>
        <taxon>Rhabditomorpha</taxon>
        <taxon>Strongyloidea</taxon>
        <taxon>Ancylostomatidae</taxon>
        <taxon>Ancylostomatinae</taxon>
        <taxon>Ancylostoma</taxon>
    </lineage>
</organism>
<dbReference type="Proteomes" id="UP000024635">
    <property type="component" value="Unassembled WGS sequence"/>
</dbReference>
<evidence type="ECO:0000313" key="3">
    <source>
        <dbReference type="Proteomes" id="UP000024635"/>
    </source>
</evidence>
<proteinExistence type="predicted"/>
<dbReference type="EMBL" id="JARK01001339">
    <property type="protein sequence ID" value="EYC32601.1"/>
    <property type="molecule type" value="Genomic_DNA"/>
</dbReference>